<dbReference type="AlphaFoldDB" id="A0A495E6T1"/>
<dbReference type="Proteomes" id="UP000269412">
    <property type="component" value="Unassembled WGS sequence"/>
</dbReference>
<dbReference type="NCBIfam" id="NF001785">
    <property type="entry name" value="PRK00517.2-2"/>
    <property type="match status" value="1"/>
</dbReference>
<protein>
    <recommendedName>
        <fullName evidence="6">Ribosomal protein L11 methyltransferase</fullName>
        <shortName evidence="6">L11 Mtase</shortName>
        <ecNumber evidence="6">2.1.1.-</ecNumber>
    </recommendedName>
</protein>
<feature type="binding site" evidence="6">
    <location>
        <position position="173"/>
    </location>
    <ligand>
        <name>S-adenosyl-L-methionine</name>
        <dbReference type="ChEBI" id="CHEBI:59789"/>
    </ligand>
</feature>
<dbReference type="GO" id="GO:0005840">
    <property type="term" value="C:ribosome"/>
    <property type="evidence" value="ECO:0007669"/>
    <property type="project" value="UniProtKB-KW"/>
</dbReference>
<feature type="binding site" evidence="6">
    <location>
        <position position="215"/>
    </location>
    <ligand>
        <name>S-adenosyl-L-methionine</name>
        <dbReference type="ChEBI" id="CHEBI:59789"/>
    </ligand>
</feature>
<dbReference type="PANTHER" id="PTHR43648">
    <property type="entry name" value="ELECTRON TRANSFER FLAVOPROTEIN BETA SUBUNIT LYSINE METHYLTRANSFERASE"/>
    <property type="match status" value="1"/>
</dbReference>
<keyword evidence="7" id="KW-0687">Ribonucleoprotein</keyword>
<comment type="function">
    <text evidence="6">Methylates ribosomal protein L11.</text>
</comment>
<reference evidence="7 8" key="1">
    <citation type="submission" date="2018-10" db="EMBL/GenBank/DDBJ databases">
        <title>Genomic Encyclopedia of Archaeal and Bacterial Type Strains, Phase II (KMG-II): from individual species to whole genera.</title>
        <authorList>
            <person name="Goeker M."/>
        </authorList>
    </citation>
    <scope>NUCLEOTIDE SEQUENCE [LARGE SCALE GENOMIC DNA]</scope>
    <source>
        <strain evidence="7 8">DSM 25230</strain>
    </source>
</reference>
<keyword evidence="3 6" id="KW-0489">Methyltransferase</keyword>
<keyword evidence="4 6" id="KW-0808">Transferase</keyword>
<comment type="subcellular location">
    <subcellularLocation>
        <location evidence="6">Cytoplasm</location>
    </subcellularLocation>
</comment>
<evidence type="ECO:0000256" key="6">
    <source>
        <dbReference type="HAMAP-Rule" id="MF_00735"/>
    </source>
</evidence>
<feature type="binding site" evidence="6">
    <location>
        <position position="130"/>
    </location>
    <ligand>
        <name>S-adenosyl-L-methionine</name>
        <dbReference type="ChEBI" id="CHEBI:59789"/>
    </ligand>
</feature>
<name>A0A495E6T1_9FLAO</name>
<dbReference type="HAMAP" id="MF_00735">
    <property type="entry name" value="Methyltr_PrmA"/>
    <property type="match status" value="1"/>
</dbReference>
<dbReference type="PANTHER" id="PTHR43648:SF1">
    <property type="entry name" value="ELECTRON TRANSFER FLAVOPROTEIN BETA SUBUNIT LYSINE METHYLTRANSFERASE"/>
    <property type="match status" value="1"/>
</dbReference>
<comment type="similarity">
    <text evidence="1 6">Belongs to the methyltransferase superfamily. PrmA family.</text>
</comment>
<evidence type="ECO:0000256" key="4">
    <source>
        <dbReference type="ARBA" id="ARBA00022679"/>
    </source>
</evidence>
<organism evidence="7 8">
    <name type="scientific">Maribacter vaceletii</name>
    <dbReference type="NCBI Taxonomy" id="1206816"/>
    <lineage>
        <taxon>Bacteria</taxon>
        <taxon>Pseudomonadati</taxon>
        <taxon>Bacteroidota</taxon>
        <taxon>Flavobacteriia</taxon>
        <taxon>Flavobacteriales</taxon>
        <taxon>Flavobacteriaceae</taxon>
        <taxon>Maribacter</taxon>
    </lineage>
</organism>
<dbReference type="RefSeq" id="WP_121068410.1">
    <property type="nucleotide sequence ID" value="NZ_RBIQ01000009.1"/>
</dbReference>
<keyword evidence="5 6" id="KW-0949">S-adenosyl-L-methionine</keyword>
<accession>A0A495E6T1</accession>
<evidence type="ECO:0000256" key="1">
    <source>
        <dbReference type="ARBA" id="ARBA00009741"/>
    </source>
</evidence>
<proteinExistence type="inferred from homology"/>
<dbReference type="InterPro" id="IPR004498">
    <property type="entry name" value="Ribosomal_PrmA_MeTrfase"/>
</dbReference>
<dbReference type="EMBL" id="RBIQ01000009">
    <property type="protein sequence ID" value="RKR12391.1"/>
    <property type="molecule type" value="Genomic_DNA"/>
</dbReference>
<dbReference type="SUPFAM" id="SSF53335">
    <property type="entry name" value="S-adenosyl-L-methionine-dependent methyltransferases"/>
    <property type="match status" value="1"/>
</dbReference>
<evidence type="ECO:0000256" key="2">
    <source>
        <dbReference type="ARBA" id="ARBA00022490"/>
    </source>
</evidence>
<comment type="catalytic activity">
    <reaction evidence="6">
        <text>L-lysyl-[protein] + 3 S-adenosyl-L-methionine = N(6),N(6),N(6)-trimethyl-L-lysyl-[protein] + 3 S-adenosyl-L-homocysteine + 3 H(+)</text>
        <dbReference type="Rhea" id="RHEA:54192"/>
        <dbReference type="Rhea" id="RHEA-COMP:9752"/>
        <dbReference type="Rhea" id="RHEA-COMP:13826"/>
        <dbReference type="ChEBI" id="CHEBI:15378"/>
        <dbReference type="ChEBI" id="CHEBI:29969"/>
        <dbReference type="ChEBI" id="CHEBI:57856"/>
        <dbReference type="ChEBI" id="CHEBI:59789"/>
        <dbReference type="ChEBI" id="CHEBI:61961"/>
    </reaction>
</comment>
<feature type="binding site" evidence="6">
    <location>
        <position position="151"/>
    </location>
    <ligand>
        <name>S-adenosyl-L-methionine</name>
        <dbReference type="ChEBI" id="CHEBI:59789"/>
    </ligand>
</feature>
<evidence type="ECO:0000313" key="7">
    <source>
        <dbReference type="EMBL" id="RKR12391.1"/>
    </source>
</evidence>
<comment type="caution">
    <text evidence="7">The sequence shown here is derived from an EMBL/GenBank/DDBJ whole genome shotgun (WGS) entry which is preliminary data.</text>
</comment>
<dbReference type="Gene3D" id="3.40.50.150">
    <property type="entry name" value="Vaccinia Virus protein VP39"/>
    <property type="match status" value="1"/>
</dbReference>
<dbReference type="InterPro" id="IPR050078">
    <property type="entry name" value="Ribosomal_L11_MeTrfase_PrmA"/>
</dbReference>
<evidence type="ECO:0000313" key="8">
    <source>
        <dbReference type="Proteomes" id="UP000269412"/>
    </source>
</evidence>
<dbReference type="GO" id="GO:0005737">
    <property type="term" value="C:cytoplasm"/>
    <property type="evidence" value="ECO:0007669"/>
    <property type="project" value="UniProtKB-SubCell"/>
</dbReference>
<dbReference type="GO" id="GO:0032259">
    <property type="term" value="P:methylation"/>
    <property type="evidence" value="ECO:0007669"/>
    <property type="project" value="UniProtKB-KW"/>
</dbReference>
<gene>
    <name evidence="6" type="primary">prmA</name>
    <name evidence="7" type="ORF">CLV91_2518</name>
</gene>
<dbReference type="Pfam" id="PF06325">
    <property type="entry name" value="PrmA"/>
    <property type="match status" value="1"/>
</dbReference>
<dbReference type="EC" id="2.1.1.-" evidence="6"/>
<dbReference type="OrthoDB" id="9785995at2"/>
<keyword evidence="7" id="KW-0689">Ribosomal protein</keyword>
<keyword evidence="2 6" id="KW-0963">Cytoplasm</keyword>
<evidence type="ECO:0000256" key="5">
    <source>
        <dbReference type="ARBA" id="ARBA00022691"/>
    </source>
</evidence>
<dbReference type="CDD" id="cd02440">
    <property type="entry name" value="AdoMet_MTases"/>
    <property type="match status" value="1"/>
</dbReference>
<keyword evidence="8" id="KW-1185">Reference proteome</keyword>
<evidence type="ECO:0000256" key="3">
    <source>
        <dbReference type="ARBA" id="ARBA00022603"/>
    </source>
</evidence>
<sequence length="278" mass="31229">MANIIYIEYAFTVFPVQPTSDILIAELGEIGFESFVENENGVLAYIQKTDWQESIVDGIAILENENFKIEYKVKEIEQENWNATWEENFKPIQVGDACVVRAPFHDAPKVDYDIVIEPKMSFGTGHHETTFMMLKHILENDFTGKSVLDMGSGTGVLAILAAMKGAAPVEAIDIDNWCYLNAKENVERNGFPNIKVLEGDASLLRGKKFDVIIANINRNILVADIPIYAKCLNAGASLFLSGFYLEDLDMITSKCGEYSLKFEKNLEKNNWVAAKYVF</sequence>
<dbReference type="GO" id="GO:0008276">
    <property type="term" value="F:protein methyltransferase activity"/>
    <property type="evidence" value="ECO:0007669"/>
    <property type="project" value="UniProtKB-UniRule"/>
</dbReference>
<dbReference type="PIRSF" id="PIRSF000401">
    <property type="entry name" value="RPL11_MTase"/>
    <property type="match status" value="1"/>
</dbReference>
<dbReference type="InterPro" id="IPR029063">
    <property type="entry name" value="SAM-dependent_MTases_sf"/>
</dbReference>